<sequence length="573" mass="62880">MSAVIRPLNISVHDFAPSQRGILPSLAYRDIVLRMVVSVQWIRATYAVFSPGHDVLAMFFVSITGWDLPPDWPPLFGSIVEAYTLRRFWGVFWHGLYLGVCNAAVSLLLSRGDNLTAAKTAKHGIGEDNLAIKGLRALLTFLISAVYHVAVDKLVSGSANLAEELRFFLSNFAVCLIETVILALAVSRLVLNFPSTHHDIVDWGPPGPRLHACRTARIRGGRAANFTLLVIDIEDAAVSDFLRAGLSGSQLAGLLVSGSHVQFQRTSRDGRSSSPIGACVEPSTTAQDAHQAFIQSLLHNTDDDQAPPSYQDAVPAGTTTNVIPYQPFPAVMNGYYYMRGIKTFLCGATRSDRLFIVELHTGFSRKPPLGLRPGILLRNGTDPKDPIIAAAGDESQWASRAYAFNSATYVFLPPLEPRASIREMDEETMRAVKSDDGSVAFMFSVEVGEKQQRERFEWVKLKKGDDEEAKSGGFRLVQVSNRHGRPRTSSGDEGPSSSRATTEKRETLALLSWSSGLFKVTHAFSLQLKGGATSMGDRWALMVVITTLRMWQMNVQGRTSKVSIAVERKLRGD</sequence>
<feature type="transmembrane region" description="Helical" evidence="6">
    <location>
        <begin position="44"/>
        <end position="68"/>
    </location>
</feature>
<keyword evidence="4 6" id="KW-0472">Membrane</keyword>
<evidence type="ECO:0000256" key="1">
    <source>
        <dbReference type="ARBA" id="ARBA00004141"/>
    </source>
</evidence>
<evidence type="ECO:0000256" key="2">
    <source>
        <dbReference type="ARBA" id="ARBA00022692"/>
    </source>
</evidence>
<accession>A0A8H6MIJ9</accession>
<dbReference type="InterPro" id="IPR032805">
    <property type="entry name" value="Wax_synthase_dom"/>
</dbReference>
<gene>
    <name evidence="8" type="ORF">CSOJ01_15088</name>
</gene>
<evidence type="ECO:0000256" key="6">
    <source>
        <dbReference type="SAM" id="Phobius"/>
    </source>
</evidence>
<keyword evidence="2 6" id="KW-0812">Transmembrane</keyword>
<feature type="transmembrane region" description="Helical" evidence="6">
    <location>
        <begin position="88"/>
        <end position="109"/>
    </location>
</feature>
<keyword evidence="3 6" id="KW-1133">Transmembrane helix</keyword>
<evidence type="ECO:0000256" key="4">
    <source>
        <dbReference type="ARBA" id="ARBA00023136"/>
    </source>
</evidence>
<reference evidence="8 9" key="1">
    <citation type="journal article" date="2020" name="Phytopathology">
        <title>Genome Sequence Resources of Colletotrichum truncatum, C. plurivorum, C. musicola, and C. sojae: Four Species Pathogenic to Soybean (Glycine max).</title>
        <authorList>
            <person name="Rogerio F."/>
            <person name="Boufleur T.R."/>
            <person name="Ciampi-Guillardi M."/>
            <person name="Sukno S.A."/>
            <person name="Thon M.R."/>
            <person name="Massola Junior N.S."/>
            <person name="Baroncelli R."/>
        </authorList>
    </citation>
    <scope>NUCLEOTIDE SEQUENCE [LARGE SCALE GENOMIC DNA]</scope>
    <source>
        <strain evidence="8 9">LFN0009</strain>
    </source>
</reference>
<evidence type="ECO:0000313" key="8">
    <source>
        <dbReference type="EMBL" id="KAF6788144.1"/>
    </source>
</evidence>
<keyword evidence="9" id="KW-1185">Reference proteome</keyword>
<dbReference type="AlphaFoldDB" id="A0A8H6MIJ9"/>
<evidence type="ECO:0000259" key="7">
    <source>
        <dbReference type="Pfam" id="PF13813"/>
    </source>
</evidence>
<name>A0A8H6MIJ9_9PEZI</name>
<evidence type="ECO:0000256" key="3">
    <source>
        <dbReference type="ARBA" id="ARBA00022989"/>
    </source>
</evidence>
<feature type="region of interest" description="Disordered" evidence="5">
    <location>
        <begin position="472"/>
        <end position="503"/>
    </location>
</feature>
<feature type="transmembrane region" description="Helical" evidence="6">
    <location>
        <begin position="170"/>
        <end position="191"/>
    </location>
</feature>
<evidence type="ECO:0000313" key="9">
    <source>
        <dbReference type="Proteomes" id="UP000652219"/>
    </source>
</evidence>
<comment type="caution">
    <text evidence="8">The sequence shown here is derived from an EMBL/GenBank/DDBJ whole genome shotgun (WGS) entry which is preliminary data.</text>
</comment>
<organism evidence="8 9">
    <name type="scientific">Colletotrichum sojae</name>
    <dbReference type="NCBI Taxonomy" id="2175907"/>
    <lineage>
        <taxon>Eukaryota</taxon>
        <taxon>Fungi</taxon>
        <taxon>Dikarya</taxon>
        <taxon>Ascomycota</taxon>
        <taxon>Pezizomycotina</taxon>
        <taxon>Sordariomycetes</taxon>
        <taxon>Hypocreomycetidae</taxon>
        <taxon>Glomerellales</taxon>
        <taxon>Glomerellaceae</taxon>
        <taxon>Colletotrichum</taxon>
        <taxon>Colletotrichum orchidearum species complex</taxon>
    </lineage>
</organism>
<feature type="domain" description="Wax synthase" evidence="7">
    <location>
        <begin position="72"/>
        <end position="169"/>
    </location>
</feature>
<dbReference type="Pfam" id="PF13813">
    <property type="entry name" value="MBOAT_2"/>
    <property type="match status" value="1"/>
</dbReference>
<evidence type="ECO:0000256" key="5">
    <source>
        <dbReference type="SAM" id="MobiDB-lite"/>
    </source>
</evidence>
<proteinExistence type="predicted"/>
<feature type="compositionally biased region" description="Polar residues" evidence="5">
    <location>
        <begin position="487"/>
        <end position="500"/>
    </location>
</feature>
<dbReference type="EMBL" id="WIGN01000575">
    <property type="protein sequence ID" value="KAF6788144.1"/>
    <property type="molecule type" value="Genomic_DNA"/>
</dbReference>
<comment type="subcellular location">
    <subcellularLocation>
        <location evidence="1">Membrane</location>
        <topology evidence="1">Multi-pass membrane protein</topology>
    </subcellularLocation>
</comment>
<protein>
    <recommendedName>
        <fullName evidence="7">Wax synthase domain-containing protein</fullName>
    </recommendedName>
</protein>
<dbReference type="Proteomes" id="UP000652219">
    <property type="component" value="Unassembled WGS sequence"/>
</dbReference>
<dbReference type="GO" id="GO:0016020">
    <property type="term" value="C:membrane"/>
    <property type="evidence" value="ECO:0007669"/>
    <property type="project" value="UniProtKB-SubCell"/>
</dbReference>